<evidence type="ECO:0000313" key="1">
    <source>
        <dbReference type="EMBL" id="KNC70726.1"/>
    </source>
</evidence>
<feature type="non-terminal residue" evidence="1">
    <location>
        <position position="1"/>
    </location>
</feature>
<dbReference type="RefSeq" id="XP_014144628.1">
    <property type="nucleotide sequence ID" value="XM_014289153.1"/>
</dbReference>
<reference evidence="1 2" key="1">
    <citation type="submission" date="2011-02" db="EMBL/GenBank/DDBJ databases">
        <title>The Genome Sequence of Sphaeroforma arctica JP610.</title>
        <authorList>
            <consortium name="The Broad Institute Genome Sequencing Platform"/>
            <person name="Russ C."/>
            <person name="Cuomo C."/>
            <person name="Young S.K."/>
            <person name="Zeng Q."/>
            <person name="Gargeya S."/>
            <person name="Alvarado L."/>
            <person name="Berlin A."/>
            <person name="Chapman S.B."/>
            <person name="Chen Z."/>
            <person name="Freedman E."/>
            <person name="Gellesch M."/>
            <person name="Goldberg J."/>
            <person name="Griggs A."/>
            <person name="Gujja S."/>
            <person name="Heilman E."/>
            <person name="Heiman D."/>
            <person name="Howarth C."/>
            <person name="Mehta T."/>
            <person name="Neiman D."/>
            <person name="Pearson M."/>
            <person name="Roberts A."/>
            <person name="Saif S."/>
            <person name="Shea T."/>
            <person name="Shenoy N."/>
            <person name="Sisk P."/>
            <person name="Stolte C."/>
            <person name="Sykes S."/>
            <person name="White J."/>
            <person name="Yandava C."/>
            <person name="Burger G."/>
            <person name="Gray M.W."/>
            <person name="Holland P.W.H."/>
            <person name="King N."/>
            <person name="Lang F.B.F."/>
            <person name="Roger A.J."/>
            <person name="Ruiz-Trillo I."/>
            <person name="Haas B."/>
            <person name="Nusbaum C."/>
            <person name="Birren B."/>
        </authorList>
    </citation>
    <scope>NUCLEOTIDE SEQUENCE [LARGE SCALE GENOMIC DNA]</scope>
    <source>
        <strain evidence="1 2">JP610</strain>
    </source>
</reference>
<accession>A0A0L0F284</accession>
<dbReference type="EMBL" id="KQ250364">
    <property type="protein sequence ID" value="KNC70726.1"/>
    <property type="molecule type" value="Genomic_DNA"/>
</dbReference>
<feature type="non-terminal residue" evidence="1">
    <location>
        <position position="131"/>
    </location>
</feature>
<evidence type="ECO:0000313" key="2">
    <source>
        <dbReference type="Proteomes" id="UP000054560"/>
    </source>
</evidence>
<dbReference type="Proteomes" id="UP000054560">
    <property type="component" value="Unassembled WGS sequence"/>
</dbReference>
<dbReference type="AlphaFoldDB" id="A0A0L0F284"/>
<keyword evidence="2" id="KW-1185">Reference proteome</keyword>
<protein>
    <submittedName>
        <fullName evidence="1">Uncharacterized protein</fullName>
    </submittedName>
</protein>
<organism evidence="1 2">
    <name type="scientific">Sphaeroforma arctica JP610</name>
    <dbReference type="NCBI Taxonomy" id="667725"/>
    <lineage>
        <taxon>Eukaryota</taxon>
        <taxon>Ichthyosporea</taxon>
        <taxon>Ichthyophonida</taxon>
        <taxon>Sphaeroforma</taxon>
    </lineage>
</organism>
<proteinExistence type="predicted"/>
<name>A0A0L0F284_9EUKA</name>
<dbReference type="GeneID" id="25917248"/>
<sequence length="131" mass="14913">EKSKERIVIRPGRAVPYCYDNPVAKPVLQWRVLRTKKWVTVDMGLVKREFTMHKEGDRERILQSIPFPDGPTRILVITDQTRMINTILDSFASSISSATESTAPTFELHLNCVGMGVSFVASKPMEIIYMQ</sequence>
<gene>
    <name evidence="1" type="ORF">SARC_16744</name>
</gene>